<protein>
    <recommendedName>
        <fullName evidence="3">Alpha/beta hydrolase</fullName>
    </recommendedName>
</protein>
<name>A0A849HLW4_9MICO</name>
<organism evidence="1 2">
    <name type="scientific">Knoellia koreensis</name>
    <dbReference type="NCBI Taxonomy" id="2730921"/>
    <lineage>
        <taxon>Bacteria</taxon>
        <taxon>Bacillati</taxon>
        <taxon>Actinomycetota</taxon>
        <taxon>Actinomycetes</taxon>
        <taxon>Micrococcales</taxon>
        <taxon>Intrasporangiaceae</taxon>
        <taxon>Knoellia</taxon>
    </lineage>
</organism>
<gene>
    <name evidence="1" type="ORF">HJG52_16190</name>
</gene>
<proteinExistence type="predicted"/>
<sequence>MVVAVVLPSPLLGPATYEPFVAELAALGGWRAGLAALPDDPSDPRDVLAAFARATERTDLVVAHSNAGYYLPVLSAHTDATLIAMDAALPMDQGRETPLAPTQFADFVTGLPLSEDRLPPWPAWWPRADVEPLFPTSDWFERVLAEAPRLRPSYFEGRLPVPVGWAAGRRAYLAFDDTYAAELAFATQAGWVVEQVGGGHLEYLRDPGSVARAAVDLAADVLASA</sequence>
<dbReference type="Proteomes" id="UP000588586">
    <property type="component" value="Unassembled WGS sequence"/>
</dbReference>
<keyword evidence="2" id="KW-1185">Reference proteome</keyword>
<evidence type="ECO:0000313" key="2">
    <source>
        <dbReference type="Proteomes" id="UP000588586"/>
    </source>
</evidence>
<comment type="caution">
    <text evidence="1">The sequence shown here is derived from an EMBL/GenBank/DDBJ whole genome shotgun (WGS) entry which is preliminary data.</text>
</comment>
<reference evidence="1 2" key="1">
    <citation type="submission" date="2020-04" db="EMBL/GenBank/DDBJ databases">
        <title>Knoellia sp. isolate from air conditioner.</title>
        <authorList>
            <person name="Chea S."/>
            <person name="Kim D.-U."/>
        </authorList>
    </citation>
    <scope>NUCLEOTIDE SEQUENCE [LARGE SCALE GENOMIC DNA]</scope>
    <source>
        <strain evidence="1 2">DB2414S</strain>
    </source>
</reference>
<dbReference type="EMBL" id="JABEPQ010000004">
    <property type="protein sequence ID" value="NNM47534.1"/>
    <property type="molecule type" value="Genomic_DNA"/>
</dbReference>
<evidence type="ECO:0008006" key="3">
    <source>
        <dbReference type="Google" id="ProtNLM"/>
    </source>
</evidence>
<accession>A0A849HLW4</accession>
<evidence type="ECO:0000313" key="1">
    <source>
        <dbReference type="EMBL" id="NNM47534.1"/>
    </source>
</evidence>
<dbReference type="RefSeq" id="WP_171244666.1">
    <property type="nucleotide sequence ID" value="NZ_JABEPQ010000004.1"/>
</dbReference>
<dbReference type="AlphaFoldDB" id="A0A849HLW4"/>